<reference evidence="2 3" key="1">
    <citation type="submission" date="2024-09" db="EMBL/GenBank/DDBJ databases">
        <title>Chromosome-scale assembly of Riccia fluitans.</title>
        <authorList>
            <person name="Paukszto L."/>
            <person name="Sawicki J."/>
            <person name="Karawczyk K."/>
            <person name="Piernik-Szablinska J."/>
            <person name="Szczecinska M."/>
            <person name="Mazdziarz M."/>
        </authorList>
    </citation>
    <scope>NUCLEOTIDE SEQUENCE [LARGE SCALE GENOMIC DNA]</scope>
    <source>
        <strain evidence="2">Rf_01</strain>
        <tissue evidence="2">Aerial parts of the thallus</tissue>
    </source>
</reference>
<evidence type="ECO:0000313" key="3">
    <source>
        <dbReference type="Proteomes" id="UP001605036"/>
    </source>
</evidence>
<keyword evidence="3" id="KW-1185">Reference proteome</keyword>
<proteinExistence type="predicted"/>
<organism evidence="2 3">
    <name type="scientific">Riccia fluitans</name>
    <dbReference type="NCBI Taxonomy" id="41844"/>
    <lineage>
        <taxon>Eukaryota</taxon>
        <taxon>Viridiplantae</taxon>
        <taxon>Streptophyta</taxon>
        <taxon>Embryophyta</taxon>
        <taxon>Marchantiophyta</taxon>
        <taxon>Marchantiopsida</taxon>
        <taxon>Marchantiidae</taxon>
        <taxon>Marchantiales</taxon>
        <taxon>Ricciaceae</taxon>
        <taxon>Riccia</taxon>
    </lineage>
</organism>
<keyword evidence="1" id="KW-1133">Transmembrane helix</keyword>
<evidence type="ECO:0000313" key="2">
    <source>
        <dbReference type="EMBL" id="KAL2641774.1"/>
    </source>
</evidence>
<dbReference type="EMBL" id="JBHFFA010000002">
    <property type="protein sequence ID" value="KAL2641774.1"/>
    <property type="molecule type" value="Genomic_DNA"/>
</dbReference>
<feature type="transmembrane region" description="Helical" evidence="1">
    <location>
        <begin position="38"/>
        <end position="56"/>
    </location>
</feature>
<protein>
    <submittedName>
        <fullName evidence="2">Uncharacterized protein</fullName>
    </submittedName>
</protein>
<keyword evidence="1" id="KW-0472">Membrane</keyword>
<evidence type="ECO:0000256" key="1">
    <source>
        <dbReference type="SAM" id="Phobius"/>
    </source>
</evidence>
<keyword evidence="1" id="KW-0812">Transmembrane</keyword>
<accession>A0ABD1Z1V1</accession>
<comment type="caution">
    <text evidence="2">The sequence shown here is derived from an EMBL/GenBank/DDBJ whole genome shotgun (WGS) entry which is preliminary data.</text>
</comment>
<sequence length="142" mass="16604">MVLSGPKLEYRAIFFKHGVLIDELRHLRKHHSSVVNQVLHVVSMSFAFMFFSSCIVNLGMTFKLPDPILIPLVILFFPMPYLAFFWYLDPVVFFFWLPLMGFAVAVSFPIVQLLENAMPWLLRRGMDYLRESSEGIVRQDME</sequence>
<dbReference type="Proteomes" id="UP001605036">
    <property type="component" value="Unassembled WGS sequence"/>
</dbReference>
<gene>
    <name evidence="2" type="ORF">R1flu_009361</name>
</gene>
<feature type="transmembrane region" description="Helical" evidence="1">
    <location>
        <begin position="93"/>
        <end position="114"/>
    </location>
</feature>
<name>A0ABD1Z1V1_9MARC</name>
<feature type="transmembrane region" description="Helical" evidence="1">
    <location>
        <begin position="68"/>
        <end position="87"/>
    </location>
</feature>
<dbReference type="AlphaFoldDB" id="A0ABD1Z1V1"/>